<evidence type="ECO:0000256" key="1">
    <source>
        <dbReference type="ARBA" id="ARBA00002115"/>
    </source>
</evidence>
<dbReference type="Gene3D" id="1.20.5.510">
    <property type="entry name" value="Single helix bin"/>
    <property type="match status" value="1"/>
</dbReference>
<sequence>MQYVKTYFSTAPVIATIWFGLLAGSSIETNRFFPDALLFPFL</sequence>
<dbReference type="AlphaFoldDB" id="A0A344AIP7"/>
<evidence type="ECO:0000256" key="4">
    <source>
        <dbReference type="ARBA" id="ARBA00019868"/>
    </source>
</evidence>
<dbReference type="GO" id="GO:0009535">
    <property type="term" value="C:chloroplast thylakoid membrane"/>
    <property type="evidence" value="ECO:0007669"/>
    <property type="project" value="UniProtKB-SubCell"/>
</dbReference>
<dbReference type="InterPro" id="IPR002615">
    <property type="entry name" value="PSI_PsaJ"/>
</dbReference>
<dbReference type="EMBL" id="MG262389">
    <property type="protein sequence ID" value="AWV63388.1"/>
    <property type="molecule type" value="Genomic_DNA"/>
</dbReference>
<evidence type="ECO:0000256" key="10">
    <source>
        <dbReference type="HAMAP-Rule" id="MF_00522"/>
    </source>
</evidence>
<dbReference type="GO" id="GO:0009522">
    <property type="term" value="C:photosystem I"/>
    <property type="evidence" value="ECO:0007669"/>
    <property type="project" value="UniProtKB-KW"/>
</dbReference>
<keyword evidence="12" id="KW-0150">Chloroplast</keyword>
<comment type="subcellular location">
    <subcellularLocation>
        <location evidence="2">Membrane</location>
        <topology evidence="2">Single-pass membrane protein</topology>
    </subcellularLocation>
    <subcellularLocation>
        <location evidence="10">Plastid</location>
        <location evidence="10">Chloroplast thylakoid membrane</location>
        <topology evidence="10">Single-pass membrane protein</topology>
    </subcellularLocation>
</comment>
<dbReference type="HAMAP" id="MF_00522">
    <property type="entry name" value="PSI_PsaJ"/>
    <property type="match status" value="1"/>
</dbReference>
<protein>
    <recommendedName>
        <fullName evidence="4 10">Photosystem I reaction center subunit IX</fullName>
    </recommendedName>
    <alternativeName>
        <fullName evidence="9 10">PSI-J</fullName>
    </alternativeName>
</protein>
<dbReference type="PANTHER" id="PTHR36082">
    <property type="match status" value="1"/>
</dbReference>
<evidence type="ECO:0000256" key="8">
    <source>
        <dbReference type="ARBA" id="ARBA00023136"/>
    </source>
</evidence>
<dbReference type="SUPFAM" id="SSF81544">
    <property type="entry name" value="Subunit IX of photosystem I reaction centre, PsaJ"/>
    <property type="match status" value="1"/>
</dbReference>
<accession>A0A344AIP7</accession>
<gene>
    <name evidence="10 12" type="primary">psaJ</name>
</gene>
<dbReference type="GeneID" id="37508016"/>
<evidence type="ECO:0000313" key="12">
    <source>
        <dbReference type="EMBL" id="AWV63388.1"/>
    </source>
</evidence>
<evidence type="ECO:0000256" key="6">
    <source>
        <dbReference type="ARBA" id="ARBA00022836"/>
    </source>
</evidence>
<organism evidence="12">
    <name type="scientific">Gymnosphaera podophylla</name>
    <dbReference type="NCBI Taxonomy" id="204585"/>
    <lineage>
        <taxon>Eukaryota</taxon>
        <taxon>Viridiplantae</taxon>
        <taxon>Streptophyta</taxon>
        <taxon>Embryophyta</taxon>
        <taxon>Tracheophyta</taxon>
        <taxon>Polypodiopsida</taxon>
        <taxon>Polypodiidae</taxon>
        <taxon>Cyatheales</taxon>
        <taxon>Cyatheaceae</taxon>
        <taxon>Gymnosphaera</taxon>
    </lineage>
</organism>
<keyword evidence="8 10" id="KW-0472">Membrane</keyword>
<name>A0A344AIP7_9MONI</name>
<comment type="similarity">
    <text evidence="3 10">Belongs to the PsaJ family.</text>
</comment>
<dbReference type="Pfam" id="PF01701">
    <property type="entry name" value="PSI_PsaJ"/>
    <property type="match status" value="1"/>
</dbReference>
<keyword evidence="10" id="KW-0602">Photosynthesis</keyword>
<evidence type="ECO:0000256" key="2">
    <source>
        <dbReference type="ARBA" id="ARBA00004167"/>
    </source>
</evidence>
<dbReference type="GO" id="GO:0015979">
    <property type="term" value="P:photosynthesis"/>
    <property type="evidence" value="ECO:0007669"/>
    <property type="project" value="UniProtKB-UniRule"/>
</dbReference>
<dbReference type="InterPro" id="IPR036062">
    <property type="entry name" value="PSI_PsaJ_sf"/>
</dbReference>
<geneLocation type="chloroplast" evidence="12"/>
<keyword evidence="7 10" id="KW-1133">Transmembrane helix</keyword>
<feature type="transmembrane region" description="Helical" evidence="11">
    <location>
        <begin position="6"/>
        <end position="24"/>
    </location>
</feature>
<dbReference type="RefSeq" id="YP_009502337.1">
    <property type="nucleotide sequence ID" value="NC_038150.1"/>
</dbReference>
<evidence type="ECO:0000256" key="5">
    <source>
        <dbReference type="ARBA" id="ARBA00022692"/>
    </source>
</evidence>
<evidence type="ECO:0000256" key="11">
    <source>
        <dbReference type="SAM" id="Phobius"/>
    </source>
</evidence>
<evidence type="ECO:0000256" key="7">
    <source>
        <dbReference type="ARBA" id="ARBA00022989"/>
    </source>
</evidence>
<evidence type="ECO:0000256" key="9">
    <source>
        <dbReference type="ARBA" id="ARBA00033429"/>
    </source>
</evidence>
<comment type="function">
    <text evidence="1 10">May help in the organization of the PsaE and PsaF subunits.</text>
</comment>
<keyword evidence="5 10" id="KW-0812">Transmembrane</keyword>
<keyword evidence="6 10" id="KW-0603">Photosystem I</keyword>
<proteinExistence type="inferred from homology"/>
<keyword evidence="12" id="KW-0934">Plastid</keyword>
<keyword evidence="10" id="KW-0793">Thylakoid</keyword>
<dbReference type="PANTHER" id="PTHR36082:SF2">
    <property type="entry name" value="PHOTOSYSTEM I REACTION CENTER SUBUNIT IX"/>
    <property type="match status" value="1"/>
</dbReference>
<evidence type="ECO:0000256" key="3">
    <source>
        <dbReference type="ARBA" id="ARBA00006318"/>
    </source>
</evidence>
<reference evidence="12" key="1">
    <citation type="journal article" date="2018" name="Mitochondrial DNA Part B Resour">
        <title>Complete chloroplast genome of the tree fern Alsophila podophylla (Cyatheaceae).</title>
        <authorList>
            <person name="Liu S."/>
            <person name="Ping J."/>
            <person name="Wang Z."/>
            <person name="Wang T."/>
            <person name="Su Y."/>
        </authorList>
    </citation>
    <scope>NUCLEOTIDE SEQUENCE</scope>
</reference>